<gene>
    <name evidence="1" type="ORF">HNR07_002924</name>
</gene>
<dbReference type="AlphaFoldDB" id="A0A840WJC7"/>
<dbReference type="RefSeq" id="WP_184365403.1">
    <property type="nucleotide sequence ID" value="NZ_BAAAKM010000021.1"/>
</dbReference>
<evidence type="ECO:0000313" key="1">
    <source>
        <dbReference type="EMBL" id="MBB5491787.1"/>
    </source>
</evidence>
<comment type="caution">
    <text evidence="1">The sequence shown here is derived from an EMBL/GenBank/DDBJ whole genome shotgun (WGS) entry which is preliminary data.</text>
</comment>
<organism evidence="1 2">
    <name type="scientific">Nocardiopsis metallicus</name>
    <dbReference type="NCBI Taxonomy" id="179819"/>
    <lineage>
        <taxon>Bacteria</taxon>
        <taxon>Bacillati</taxon>
        <taxon>Actinomycetota</taxon>
        <taxon>Actinomycetes</taxon>
        <taxon>Streptosporangiales</taxon>
        <taxon>Nocardiopsidaceae</taxon>
        <taxon>Nocardiopsis</taxon>
    </lineage>
</organism>
<protein>
    <submittedName>
        <fullName evidence="1">Uncharacterized protein</fullName>
    </submittedName>
</protein>
<evidence type="ECO:0000313" key="2">
    <source>
        <dbReference type="Proteomes" id="UP000579647"/>
    </source>
</evidence>
<reference evidence="1 2" key="1">
    <citation type="submission" date="2020-08" db="EMBL/GenBank/DDBJ databases">
        <title>Sequencing the genomes of 1000 actinobacteria strains.</title>
        <authorList>
            <person name="Klenk H.-P."/>
        </authorList>
    </citation>
    <scope>NUCLEOTIDE SEQUENCE [LARGE SCALE GENOMIC DNA]</scope>
    <source>
        <strain evidence="1 2">DSM 44598</strain>
    </source>
</reference>
<accession>A0A840WJC7</accession>
<proteinExistence type="predicted"/>
<dbReference type="Proteomes" id="UP000579647">
    <property type="component" value="Unassembled WGS sequence"/>
</dbReference>
<keyword evidence="2" id="KW-1185">Reference proteome</keyword>
<name>A0A840WJC7_9ACTN</name>
<sequence>MSLTAAATALCVGLVALGCAGPESVRLEPELPEDAQGPAPGADEEMAAVLERAVELTGA</sequence>
<dbReference type="EMBL" id="JACHDO010000001">
    <property type="protein sequence ID" value="MBB5491787.1"/>
    <property type="molecule type" value="Genomic_DNA"/>
</dbReference>